<gene>
    <name evidence="2" type="ORF">NCTC9419_00981</name>
</gene>
<reference evidence="2 3" key="1">
    <citation type="submission" date="2018-12" db="EMBL/GenBank/DDBJ databases">
        <authorList>
            <consortium name="Pathogen Informatics"/>
        </authorList>
    </citation>
    <scope>NUCLEOTIDE SEQUENCE [LARGE SCALE GENOMIC DNA]</scope>
    <source>
        <strain evidence="2 3">NCTC9419</strain>
    </source>
</reference>
<feature type="domain" description="ABC-three component systems C-terminal" evidence="1">
    <location>
        <begin position="5"/>
        <end position="120"/>
    </location>
</feature>
<dbReference type="InterPro" id="IPR046920">
    <property type="entry name" value="ABC-3C_CTD1"/>
</dbReference>
<name>A0A447QHC8_SERRU</name>
<dbReference type="Proteomes" id="UP000271603">
    <property type="component" value="Chromosome"/>
</dbReference>
<evidence type="ECO:0000313" key="2">
    <source>
        <dbReference type="EMBL" id="VEA69514.1"/>
    </source>
</evidence>
<dbReference type="AlphaFoldDB" id="A0A447QHC8"/>
<dbReference type="Pfam" id="PF20276">
    <property type="entry name" value="CTD1"/>
    <property type="match status" value="1"/>
</dbReference>
<dbReference type="EMBL" id="LR134155">
    <property type="protein sequence ID" value="VEA69514.1"/>
    <property type="molecule type" value="Genomic_DNA"/>
</dbReference>
<evidence type="ECO:0000259" key="1">
    <source>
        <dbReference type="Pfam" id="PF20276"/>
    </source>
</evidence>
<proteinExistence type="predicted"/>
<evidence type="ECO:0000313" key="3">
    <source>
        <dbReference type="Proteomes" id="UP000271603"/>
    </source>
</evidence>
<accession>A0A447QHC8</accession>
<organism evidence="2 3">
    <name type="scientific">Serratia rubidaea</name>
    <name type="common">Serratia marinorubra</name>
    <dbReference type="NCBI Taxonomy" id="61652"/>
    <lineage>
        <taxon>Bacteria</taxon>
        <taxon>Pseudomonadati</taxon>
        <taxon>Pseudomonadota</taxon>
        <taxon>Gammaproteobacteria</taxon>
        <taxon>Enterobacterales</taxon>
        <taxon>Yersiniaceae</taxon>
        <taxon>Serratia</taxon>
    </lineage>
</organism>
<protein>
    <recommendedName>
        <fullName evidence="1">ABC-three component systems C-terminal domain-containing protein</fullName>
    </recommendedName>
</protein>
<sequence length="174" mass="20509">MLPTMSDVTYERARRLCEHIRETHINELKSLCQMMKPSERFQDVQMNDIRRYTKLIQALSVEPIFTHLPHYFDRKNRFYVPTALDVDESEECEFDMIREMKNNGDLLRLLFEYNHLIASKAETSFTFNTKFTNSADFDNKQTTEKLESNITKSLCISVITKDDAEGRLNDKATH</sequence>